<evidence type="ECO:0000256" key="3">
    <source>
        <dbReference type="ARBA" id="ARBA00022821"/>
    </source>
</evidence>
<evidence type="ECO:0000256" key="4">
    <source>
        <dbReference type="ARBA" id="ARBA00022840"/>
    </source>
</evidence>
<keyword evidence="2" id="KW-0547">Nucleotide-binding</keyword>
<dbReference type="InterPro" id="IPR050905">
    <property type="entry name" value="Plant_NBS-LRR"/>
</dbReference>
<dbReference type="GO" id="GO:0016787">
    <property type="term" value="F:hydrolase activity"/>
    <property type="evidence" value="ECO:0007669"/>
    <property type="project" value="UniProtKB-KW"/>
</dbReference>
<sequence>MHTGDFEAFEATRQAMDKVVSALKDDNITVIGINGMGGVGKTTMVTYVSSQAKRDGIFDHVIMACISENPDLIKIQGILADMLGMQLKEETEIGRAGRLKDRIMRGNRILIILDDMWKNINLSSIGIPSYNELRKCNSKLLLTTRRLSVCQVMRSQAIIPLNILSKEDSWSLFVKEVGHSFHESTRFYDIARKVVRECAGLPIALITVARALQYKDMDEWEEAARRLGMSQPVSLDDEGDVFKCIKLSYDYLKSDLAKSCFLLCCLFPEDYDIRIEDLLKYGISHGLFRDSNTMNEARAIIHSVVKYLKASNLLLDSEIDGCVRMHDVIRDMAISTTLSENNNGFLVKAGLHNLSEELKRSRVEERWERLVGAVLCWKRKESTFENGSHGIGIDASVQSPWLANWEVQEILKVADEIQHNDPIVSRICMLSLFTSSLPFSPLFI</sequence>
<dbReference type="InterPro" id="IPR027417">
    <property type="entry name" value="P-loop_NTPase"/>
</dbReference>
<accession>A0A2P6PD56</accession>
<keyword evidence="6" id="KW-0378">Hydrolase</keyword>
<keyword evidence="7" id="KW-1185">Reference proteome</keyword>
<dbReference type="Pfam" id="PF00931">
    <property type="entry name" value="NB-ARC"/>
    <property type="match status" value="1"/>
</dbReference>
<dbReference type="AlphaFoldDB" id="A0A2P6PD56"/>
<protein>
    <submittedName>
        <fullName evidence="6">Putative P-loop containing nucleoside triphosphate hydrolase</fullName>
    </submittedName>
</protein>
<keyword evidence="4" id="KW-0067">ATP-binding</keyword>
<dbReference type="Gramene" id="PRQ19863">
    <property type="protein sequence ID" value="PRQ19863"/>
    <property type="gene ID" value="RchiOBHm_Chr7g0221981"/>
</dbReference>
<feature type="domain" description="NB-ARC" evidence="5">
    <location>
        <begin position="14"/>
        <end position="179"/>
    </location>
</feature>
<dbReference type="Gene3D" id="3.40.50.300">
    <property type="entry name" value="P-loop containing nucleotide triphosphate hydrolases"/>
    <property type="match status" value="1"/>
</dbReference>
<dbReference type="InterPro" id="IPR002182">
    <property type="entry name" value="NB-ARC"/>
</dbReference>
<evidence type="ECO:0000259" key="5">
    <source>
        <dbReference type="Pfam" id="PF00931"/>
    </source>
</evidence>
<comment type="caution">
    <text evidence="6">The sequence shown here is derived from an EMBL/GenBank/DDBJ whole genome shotgun (WGS) entry which is preliminary data.</text>
</comment>
<dbReference type="FunFam" id="1.10.10.10:FF:000322">
    <property type="entry name" value="Probable disease resistance protein At1g63360"/>
    <property type="match status" value="1"/>
</dbReference>
<gene>
    <name evidence="6" type="ORF">RchiOBHm_Chr7g0221981</name>
</gene>
<dbReference type="PANTHER" id="PTHR33463">
    <property type="entry name" value="NB-ARC DOMAIN-CONTAINING PROTEIN-RELATED"/>
    <property type="match status" value="1"/>
</dbReference>
<name>A0A2P6PD56_ROSCH</name>
<keyword evidence="3" id="KW-0611">Plant defense</keyword>
<dbReference type="EMBL" id="PDCK01000045">
    <property type="protein sequence ID" value="PRQ19863.1"/>
    <property type="molecule type" value="Genomic_DNA"/>
</dbReference>
<dbReference type="PANTHER" id="PTHR33463:SF203">
    <property type="entry name" value="AAA+ ATPASE DOMAIN-CONTAINING PROTEIN"/>
    <property type="match status" value="1"/>
</dbReference>
<dbReference type="Gene3D" id="1.10.8.430">
    <property type="entry name" value="Helical domain of apoptotic protease-activating factors"/>
    <property type="match status" value="1"/>
</dbReference>
<reference evidence="6 7" key="1">
    <citation type="journal article" date="2018" name="Nat. Genet.">
        <title>The Rosa genome provides new insights in the design of modern roses.</title>
        <authorList>
            <person name="Bendahmane M."/>
        </authorList>
    </citation>
    <scope>NUCLEOTIDE SEQUENCE [LARGE SCALE GENOMIC DNA]</scope>
    <source>
        <strain evidence="7">cv. Old Blush</strain>
    </source>
</reference>
<evidence type="ECO:0000256" key="1">
    <source>
        <dbReference type="ARBA" id="ARBA00022737"/>
    </source>
</evidence>
<dbReference type="InterPro" id="IPR042197">
    <property type="entry name" value="Apaf_helical"/>
</dbReference>
<proteinExistence type="predicted"/>
<evidence type="ECO:0000256" key="2">
    <source>
        <dbReference type="ARBA" id="ARBA00022741"/>
    </source>
</evidence>
<dbReference type="GO" id="GO:0043531">
    <property type="term" value="F:ADP binding"/>
    <property type="evidence" value="ECO:0007669"/>
    <property type="project" value="InterPro"/>
</dbReference>
<dbReference type="GO" id="GO:0005524">
    <property type="term" value="F:ATP binding"/>
    <property type="evidence" value="ECO:0007669"/>
    <property type="project" value="UniProtKB-KW"/>
</dbReference>
<organism evidence="6 7">
    <name type="scientific">Rosa chinensis</name>
    <name type="common">China rose</name>
    <dbReference type="NCBI Taxonomy" id="74649"/>
    <lineage>
        <taxon>Eukaryota</taxon>
        <taxon>Viridiplantae</taxon>
        <taxon>Streptophyta</taxon>
        <taxon>Embryophyta</taxon>
        <taxon>Tracheophyta</taxon>
        <taxon>Spermatophyta</taxon>
        <taxon>Magnoliopsida</taxon>
        <taxon>eudicotyledons</taxon>
        <taxon>Gunneridae</taxon>
        <taxon>Pentapetalae</taxon>
        <taxon>rosids</taxon>
        <taxon>fabids</taxon>
        <taxon>Rosales</taxon>
        <taxon>Rosaceae</taxon>
        <taxon>Rosoideae</taxon>
        <taxon>Rosoideae incertae sedis</taxon>
        <taxon>Rosa</taxon>
    </lineage>
</organism>
<keyword evidence="1" id="KW-0677">Repeat</keyword>
<dbReference type="OMA" id="WLANWEV"/>
<evidence type="ECO:0000313" key="6">
    <source>
        <dbReference type="EMBL" id="PRQ19863.1"/>
    </source>
</evidence>
<dbReference type="Proteomes" id="UP000238479">
    <property type="component" value="Chromosome 7"/>
</dbReference>
<dbReference type="PRINTS" id="PR00364">
    <property type="entry name" value="DISEASERSIST"/>
</dbReference>
<dbReference type="SUPFAM" id="SSF52540">
    <property type="entry name" value="P-loop containing nucleoside triphosphate hydrolases"/>
    <property type="match status" value="1"/>
</dbReference>
<dbReference type="GO" id="GO:0006952">
    <property type="term" value="P:defense response"/>
    <property type="evidence" value="ECO:0007669"/>
    <property type="project" value="UniProtKB-KW"/>
</dbReference>
<evidence type="ECO:0000313" key="7">
    <source>
        <dbReference type="Proteomes" id="UP000238479"/>
    </source>
</evidence>